<gene>
    <name evidence="8" type="primary">era</name>
    <name evidence="13" type="ORF">UAU_04996</name>
</gene>
<evidence type="ECO:0000313" key="14">
    <source>
        <dbReference type="Proteomes" id="UP000013782"/>
    </source>
</evidence>
<dbReference type="HAMAP" id="MF_00367">
    <property type="entry name" value="GTPase_Era"/>
    <property type="match status" value="1"/>
</dbReference>
<evidence type="ECO:0000256" key="1">
    <source>
        <dbReference type="ARBA" id="ARBA00007921"/>
    </source>
</evidence>
<dbReference type="InterPro" id="IPR015946">
    <property type="entry name" value="KH_dom-like_a/b"/>
</dbReference>
<evidence type="ECO:0000256" key="4">
    <source>
        <dbReference type="ARBA" id="ARBA00022741"/>
    </source>
</evidence>
<dbReference type="eggNOG" id="COG1159">
    <property type="taxonomic scope" value="Bacteria"/>
</dbReference>
<dbReference type="GO" id="GO:0003924">
    <property type="term" value="F:GTPase activity"/>
    <property type="evidence" value="ECO:0007669"/>
    <property type="project" value="UniProtKB-UniRule"/>
</dbReference>
<keyword evidence="7 8" id="KW-0472">Membrane</keyword>
<comment type="caution">
    <text evidence="13">The sequence shown here is derived from an EMBL/GenBank/DDBJ whole genome shotgun (WGS) entry which is preliminary data.</text>
</comment>
<dbReference type="Proteomes" id="UP000013782">
    <property type="component" value="Unassembled WGS sequence"/>
</dbReference>
<keyword evidence="14" id="KW-1185">Reference proteome</keyword>
<dbReference type="PROSITE" id="PS51713">
    <property type="entry name" value="G_ERA"/>
    <property type="match status" value="1"/>
</dbReference>
<dbReference type="GO" id="GO:0005525">
    <property type="term" value="F:GTP binding"/>
    <property type="evidence" value="ECO:0007669"/>
    <property type="project" value="UniProtKB-UniRule"/>
</dbReference>
<dbReference type="AlphaFoldDB" id="R2RTC1"/>
<dbReference type="PATRIC" id="fig|1158607.3.peg.4981"/>
<keyword evidence="8" id="KW-0963">Cytoplasm</keyword>
<evidence type="ECO:0000256" key="6">
    <source>
        <dbReference type="ARBA" id="ARBA00023134"/>
    </source>
</evidence>
<dbReference type="Pfam" id="PF07650">
    <property type="entry name" value="KH_2"/>
    <property type="match status" value="1"/>
</dbReference>
<dbReference type="PANTHER" id="PTHR42698">
    <property type="entry name" value="GTPASE ERA"/>
    <property type="match status" value="1"/>
</dbReference>
<feature type="region of interest" description="G4" evidence="9">
    <location>
        <begin position="145"/>
        <end position="148"/>
    </location>
</feature>
<keyword evidence="3 8" id="KW-0690">Ribosome biogenesis</keyword>
<dbReference type="InterPro" id="IPR005225">
    <property type="entry name" value="Small_GTP-bd"/>
</dbReference>
<evidence type="ECO:0000256" key="10">
    <source>
        <dbReference type="RuleBase" id="RU003761"/>
    </source>
</evidence>
<dbReference type="GO" id="GO:0043024">
    <property type="term" value="F:ribosomal small subunit binding"/>
    <property type="evidence" value="ECO:0007669"/>
    <property type="project" value="TreeGrafter"/>
</dbReference>
<feature type="domain" description="Era-type G" evidence="12">
    <location>
        <begin position="28"/>
        <end position="195"/>
    </location>
</feature>
<keyword evidence="6 8" id="KW-0342">GTP-binding</keyword>
<evidence type="ECO:0000256" key="8">
    <source>
        <dbReference type="HAMAP-Rule" id="MF_00367"/>
    </source>
</evidence>
<dbReference type="PANTHER" id="PTHR42698:SF1">
    <property type="entry name" value="GTPASE ERA, MITOCHONDRIAL"/>
    <property type="match status" value="1"/>
</dbReference>
<evidence type="ECO:0000256" key="3">
    <source>
        <dbReference type="ARBA" id="ARBA00022517"/>
    </source>
</evidence>
<sequence length="322" mass="36879">MAGRTGFQKLVCSPSLFQERNKTMTEHKSGFVAIVGRPNVGKSTLLNRIVGQKIAIMSDKAQTTRNKIQGVYTTDEAQLVFIDTPGIHKPKHRLGDYMVEAAYSALREVDAIMFMISADQKRGPGDNFILERLKNQNVPVYLIINKIDKIHPDELLAIIDDYRQVMEFKEVIPISATEGNNVEHMMETLVDQMPEGPQYFPEDQVTDHPEYFIVSELIREKVLQLTRDEVPHSVAVVTDSMKRDENQKVHIQATIIVERTSQKGIIIGKGGKMLKNVGTQARKDIERLLGDKVFLELWVKVQKDWRDKKTYLQDYGYRNDDY</sequence>
<dbReference type="HOGENOM" id="CLU_038009_1_0_9"/>
<dbReference type="NCBIfam" id="NF000908">
    <property type="entry name" value="PRK00089.1"/>
    <property type="match status" value="1"/>
</dbReference>
<evidence type="ECO:0000256" key="7">
    <source>
        <dbReference type="ARBA" id="ARBA00023136"/>
    </source>
</evidence>
<feature type="binding site" evidence="8">
    <location>
        <begin position="36"/>
        <end position="43"/>
    </location>
    <ligand>
        <name>GTP</name>
        <dbReference type="ChEBI" id="CHEBI:37565"/>
    </ligand>
</feature>
<evidence type="ECO:0000256" key="5">
    <source>
        <dbReference type="ARBA" id="ARBA00022884"/>
    </source>
</evidence>
<feature type="domain" description="KH type-2" evidence="11">
    <location>
        <begin position="226"/>
        <end position="303"/>
    </location>
</feature>
<dbReference type="Gene3D" id="3.40.50.300">
    <property type="entry name" value="P-loop containing nucleotide triphosphate hydrolases"/>
    <property type="match status" value="1"/>
</dbReference>
<evidence type="ECO:0000259" key="12">
    <source>
        <dbReference type="PROSITE" id="PS51713"/>
    </source>
</evidence>
<feature type="binding site" evidence="8">
    <location>
        <begin position="83"/>
        <end position="87"/>
    </location>
    <ligand>
        <name>GTP</name>
        <dbReference type="ChEBI" id="CHEBI:37565"/>
    </ligand>
</feature>
<dbReference type="PRINTS" id="PR00449">
    <property type="entry name" value="RASTRNSFRMNG"/>
</dbReference>
<comment type="function">
    <text evidence="8">An essential GTPase that binds both GDP and GTP, with rapid nucleotide exchange. Plays a role in 16S rRNA processing and 30S ribosomal subunit biogenesis and possibly also in cell cycle regulation and energy metabolism.</text>
</comment>
<dbReference type="NCBIfam" id="TIGR00436">
    <property type="entry name" value="era"/>
    <property type="match status" value="1"/>
</dbReference>
<evidence type="ECO:0000256" key="2">
    <source>
        <dbReference type="ARBA" id="ARBA00020484"/>
    </source>
</evidence>
<feature type="region of interest" description="G5" evidence="9">
    <location>
        <begin position="174"/>
        <end position="176"/>
    </location>
</feature>
<dbReference type="InterPro" id="IPR009019">
    <property type="entry name" value="KH_sf_prok-type"/>
</dbReference>
<comment type="subunit">
    <text evidence="8">Monomer.</text>
</comment>
<dbReference type="Pfam" id="PF01926">
    <property type="entry name" value="MMR_HSR1"/>
    <property type="match status" value="1"/>
</dbReference>
<dbReference type="FunFam" id="3.40.50.300:FF:000094">
    <property type="entry name" value="GTPase Era"/>
    <property type="match status" value="1"/>
</dbReference>
<dbReference type="STRING" id="160454.RV10_GL003465"/>
<organism evidence="13 14">
    <name type="scientific">Enterococcus pallens ATCC BAA-351</name>
    <dbReference type="NCBI Taxonomy" id="1158607"/>
    <lineage>
        <taxon>Bacteria</taxon>
        <taxon>Bacillati</taxon>
        <taxon>Bacillota</taxon>
        <taxon>Bacilli</taxon>
        <taxon>Lactobacillales</taxon>
        <taxon>Enterococcaceae</taxon>
        <taxon>Enterococcus</taxon>
    </lineage>
</organism>
<dbReference type="GO" id="GO:0000028">
    <property type="term" value="P:ribosomal small subunit assembly"/>
    <property type="evidence" value="ECO:0007669"/>
    <property type="project" value="TreeGrafter"/>
</dbReference>
<keyword evidence="4 8" id="KW-0547">Nucleotide-binding</keyword>
<evidence type="ECO:0000256" key="9">
    <source>
        <dbReference type="PROSITE-ProRule" id="PRU01050"/>
    </source>
</evidence>
<dbReference type="SUPFAM" id="SSF52540">
    <property type="entry name" value="P-loop containing nucleoside triphosphate hydrolases"/>
    <property type="match status" value="1"/>
</dbReference>
<dbReference type="PROSITE" id="PS50823">
    <property type="entry name" value="KH_TYPE_2"/>
    <property type="match status" value="1"/>
</dbReference>
<dbReference type="FunFam" id="3.30.300.20:FF:000003">
    <property type="entry name" value="GTPase Era"/>
    <property type="match status" value="1"/>
</dbReference>
<dbReference type="InterPro" id="IPR027417">
    <property type="entry name" value="P-loop_NTPase"/>
</dbReference>
<dbReference type="InterPro" id="IPR004044">
    <property type="entry name" value="KH_dom_type_2"/>
</dbReference>
<dbReference type="EMBL" id="AJAQ01000050">
    <property type="protein sequence ID" value="EOH86555.1"/>
    <property type="molecule type" value="Genomic_DNA"/>
</dbReference>
<dbReference type="GO" id="GO:0005886">
    <property type="term" value="C:plasma membrane"/>
    <property type="evidence" value="ECO:0007669"/>
    <property type="project" value="UniProtKB-SubCell"/>
</dbReference>
<dbReference type="GO" id="GO:0005829">
    <property type="term" value="C:cytosol"/>
    <property type="evidence" value="ECO:0007669"/>
    <property type="project" value="TreeGrafter"/>
</dbReference>
<feature type="region of interest" description="G2" evidence="9">
    <location>
        <begin position="62"/>
        <end position="66"/>
    </location>
</feature>
<comment type="similarity">
    <text evidence="1 8 9 10">Belongs to the TRAFAC class TrmE-Era-EngA-EngB-Septin-like GTPase superfamily. Era GTPase family.</text>
</comment>
<evidence type="ECO:0000313" key="13">
    <source>
        <dbReference type="EMBL" id="EOH86555.1"/>
    </source>
</evidence>
<feature type="region of interest" description="G1" evidence="9">
    <location>
        <begin position="36"/>
        <end position="43"/>
    </location>
</feature>
<keyword evidence="5 8" id="KW-0694">RNA-binding</keyword>
<keyword evidence="8" id="KW-0699">rRNA-binding</keyword>
<dbReference type="NCBIfam" id="TIGR00231">
    <property type="entry name" value="small_GTP"/>
    <property type="match status" value="1"/>
</dbReference>
<name>R2RTC1_9ENTE</name>
<dbReference type="CDD" id="cd22534">
    <property type="entry name" value="KH-II_Era"/>
    <property type="match status" value="1"/>
</dbReference>
<protein>
    <recommendedName>
        <fullName evidence="2 8">GTPase Era</fullName>
    </recommendedName>
</protein>
<dbReference type="InterPro" id="IPR005662">
    <property type="entry name" value="GTPase_Era-like"/>
</dbReference>
<dbReference type="GO" id="GO:0070181">
    <property type="term" value="F:small ribosomal subunit rRNA binding"/>
    <property type="evidence" value="ECO:0007669"/>
    <property type="project" value="UniProtKB-UniRule"/>
</dbReference>
<reference evidence="13 14" key="1">
    <citation type="submission" date="2013-02" db="EMBL/GenBank/DDBJ databases">
        <title>The Genome Sequence of Enterococcus pallens BAA-351.</title>
        <authorList>
            <consortium name="The Broad Institute Genome Sequencing Platform"/>
            <consortium name="The Broad Institute Genome Sequencing Center for Infectious Disease"/>
            <person name="Earl A.M."/>
            <person name="Gilmore M.S."/>
            <person name="Lebreton F."/>
            <person name="Walker B."/>
            <person name="Young S.K."/>
            <person name="Zeng Q."/>
            <person name="Gargeya S."/>
            <person name="Fitzgerald M."/>
            <person name="Haas B."/>
            <person name="Abouelleil A."/>
            <person name="Alvarado L."/>
            <person name="Arachchi H.M."/>
            <person name="Berlin A.M."/>
            <person name="Chapman S.B."/>
            <person name="Dewar J."/>
            <person name="Goldberg J."/>
            <person name="Griggs A."/>
            <person name="Gujja S."/>
            <person name="Hansen M."/>
            <person name="Howarth C."/>
            <person name="Imamovic A."/>
            <person name="Larimer J."/>
            <person name="McCowan C."/>
            <person name="Murphy C."/>
            <person name="Neiman D."/>
            <person name="Pearson M."/>
            <person name="Priest M."/>
            <person name="Roberts A."/>
            <person name="Saif S."/>
            <person name="Shea T."/>
            <person name="Sisk P."/>
            <person name="Sykes S."/>
            <person name="Wortman J."/>
            <person name="Nusbaum C."/>
            <person name="Birren B."/>
        </authorList>
    </citation>
    <scope>NUCLEOTIDE SEQUENCE [LARGE SCALE GENOMIC DNA]</scope>
    <source>
        <strain evidence="13 14">ATCC BAA-351</strain>
    </source>
</reference>
<keyword evidence="8" id="KW-1003">Cell membrane</keyword>
<feature type="binding site" evidence="8">
    <location>
        <begin position="145"/>
        <end position="148"/>
    </location>
    <ligand>
        <name>GTP</name>
        <dbReference type="ChEBI" id="CHEBI:37565"/>
    </ligand>
</feature>
<dbReference type="CDD" id="cd04163">
    <property type="entry name" value="Era"/>
    <property type="match status" value="1"/>
</dbReference>
<dbReference type="SUPFAM" id="SSF54814">
    <property type="entry name" value="Prokaryotic type KH domain (KH-domain type II)"/>
    <property type="match status" value="1"/>
</dbReference>
<dbReference type="InterPro" id="IPR030388">
    <property type="entry name" value="G_ERA_dom"/>
</dbReference>
<dbReference type="InterPro" id="IPR006073">
    <property type="entry name" value="GTP-bd"/>
</dbReference>
<evidence type="ECO:0000259" key="11">
    <source>
        <dbReference type="PROSITE" id="PS50823"/>
    </source>
</evidence>
<accession>R2RTC1</accession>
<proteinExistence type="inferred from homology"/>
<feature type="region of interest" description="G3" evidence="9">
    <location>
        <begin position="83"/>
        <end position="86"/>
    </location>
</feature>
<dbReference type="Gene3D" id="3.30.300.20">
    <property type="match status" value="1"/>
</dbReference>
<comment type="subcellular location">
    <subcellularLocation>
        <location evidence="8">Cytoplasm</location>
    </subcellularLocation>
    <subcellularLocation>
        <location evidence="8">Cell membrane</location>
        <topology evidence="8">Peripheral membrane protein</topology>
    </subcellularLocation>
</comment>